<dbReference type="InterPro" id="IPR050832">
    <property type="entry name" value="Bact_Acetyltransf"/>
</dbReference>
<dbReference type="InterPro" id="IPR006464">
    <property type="entry name" value="AcTrfase_RimI/Ard1"/>
</dbReference>
<keyword evidence="2" id="KW-0012">Acyltransferase</keyword>
<dbReference type="GO" id="GO:0008080">
    <property type="term" value="F:N-acetyltransferase activity"/>
    <property type="evidence" value="ECO:0007669"/>
    <property type="project" value="InterPro"/>
</dbReference>
<dbReference type="PANTHER" id="PTHR43877">
    <property type="entry name" value="AMINOALKYLPHOSPHONATE N-ACETYLTRANSFERASE-RELATED-RELATED"/>
    <property type="match status" value="1"/>
</dbReference>
<keyword evidence="6" id="KW-1185">Reference proteome</keyword>
<dbReference type="RefSeq" id="WP_083577127.1">
    <property type="nucleotide sequence ID" value="NZ_FNAB01000023.1"/>
</dbReference>
<evidence type="ECO:0000259" key="4">
    <source>
        <dbReference type="PROSITE" id="PS51186"/>
    </source>
</evidence>
<evidence type="ECO:0000313" key="5">
    <source>
        <dbReference type="EMBL" id="SDE60623.1"/>
    </source>
</evidence>
<accession>A0A1G7EAE8</accession>
<dbReference type="SUPFAM" id="SSF55729">
    <property type="entry name" value="Acyl-CoA N-acyltransferases (Nat)"/>
    <property type="match status" value="1"/>
</dbReference>
<evidence type="ECO:0000313" key="6">
    <source>
        <dbReference type="Proteomes" id="UP000199417"/>
    </source>
</evidence>
<dbReference type="Gene3D" id="3.40.630.30">
    <property type="match status" value="1"/>
</dbReference>
<dbReference type="EMBL" id="FNAB01000023">
    <property type="protein sequence ID" value="SDE60623.1"/>
    <property type="molecule type" value="Genomic_DNA"/>
</dbReference>
<dbReference type="NCBIfam" id="TIGR01575">
    <property type="entry name" value="rimI"/>
    <property type="match status" value="1"/>
</dbReference>
<protein>
    <submittedName>
        <fullName evidence="5">Ribosomal-protein-alanine N-acetyltransferase</fullName>
    </submittedName>
</protein>
<evidence type="ECO:0000256" key="1">
    <source>
        <dbReference type="ARBA" id="ARBA00022679"/>
    </source>
</evidence>
<feature type="region of interest" description="Disordered" evidence="3">
    <location>
        <begin position="154"/>
        <end position="181"/>
    </location>
</feature>
<dbReference type="AlphaFoldDB" id="A0A1G7EAE8"/>
<evidence type="ECO:0000256" key="2">
    <source>
        <dbReference type="ARBA" id="ARBA00023315"/>
    </source>
</evidence>
<gene>
    <name evidence="5" type="ORF">SAMN05444580_12320</name>
</gene>
<dbReference type="CDD" id="cd04301">
    <property type="entry name" value="NAT_SF"/>
    <property type="match status" value="1"/>
</dbReference>
<dbReference type="InterPro" id="IPR016181">
    <property type="entry name" value="Acyl_CoA_acyltransferase"/>
</dbReference>
<name>A0A1G7EAE8_9NOCA</name>
<dbReference type="STRING" id="168276.SAMN05444580_12320"/>
<sequence>MSARIVAMTVADAARCAELEEALFPGDGPWSADAFRAELAQPHNRYFVARDDAGTTLGYAGIALLGTASDPEAEVHTIGVDPARQGHGIGSLLLAALLREADAHGGPVFLEVRTDNEPAIGLYRREGFESVGIRRNYYQPSGADAYTMRRAGASEATGDVTVASEATGDVTVDGQPEGERA</sequence>
<dbReference type="InterPro" id="IPR000182">
    <property type="entry name" value="GNAT_dom"/>
</dbReference>
<feature type="domain" description="N-acetyltransferase" evidence="4">
    <location>
        <begin position="3"/>
        <end position="153"/>
    </location>
</feature>
<dbReference type="PROSITE" id="PS51186">
    <property type="entry name" value="GNAT"/>
    <property type="match status" value="1"/>
</dbReference>
<keyword evidence="1 5" id="KW-0808">Transferase</keyword>
<proteinExistence type="predicted"/>
<dbReference type="Pfam" id="PF00583">
    <property type="entry name" value="Acetyltransf_1"/>
    <property type="match status" value="1"/>
</dbReference>
<evidence type="ECO:0000256" key="3">
    <source>
        <dbReference type="SAM" id="MobiDB-lite"/>
    </source>
</evidence>
<reference evidence="5 6" key="1">
    <citation type="submission" date="2016-10" db="EMBL/GenBank/DDBJ databases">
        <authorList>
            <person name="de Groot N.N."/>
        </authorList>
    </citation>
    <scope>NUCLEOTIDE SEQUENCE [LARGE SCALE GENOMIC DNA]</scope>
    <source>
        <strain evidence="5 6">JCM 11308</strain>
    </source>
</reference>
<dbReference type="Proteomes" id="UP000199417">
    <property type="component" value="Unassembled WGS sequence"/>
</dbReference>
<organism evidence="5 6">
    <name type="scientific">Rhodococcus tukisamuensis</name>
    <dbReference type="NCBI Taxonomy" id="168276"/>
    <lineage>
        <taxon>Bacteria</taxon>
        <taxon>Bacillati</taxon>
        <taxon>Actinomycetota</taxon>
        <taxon>Actinomycetes</taxon>
        <taxon>Mycobacteriales</taxon>
        <taxon>Nocardiaceae</taxon>
        <taxon>Rhodococcus</taxon>
    </lineage>
</organism>